<dbReference type="PANTHER" id="PTHR24189">
    <property type="entry name" value="MYOTROPHIN"/>
    <property type="match status" value="1"/>
</dbReference>
<evidence type="ECO:0000256" key="1">
    <source>
        <dbReference type="ARBA" id="ARBA00022737"/>
    </source>
</evidence>
<evidence type="ECO:0000313" key="5">
    <source>
        <dbReference type="Proteomes" id="UP000041254"/>
    </source>
</evidence>
<dbReference type="AlphaFoldDB" id="A0A0G4EQ29"/>
<dbReference type="GO" id="GO:0005634">
    <property type="term" value="C:nucleus"/>
    <property type="evidence" value="ECO:0007669"/>
    <property type="project" value="TreeGrafter"/>
</dbReference>
<sequence length="772" mass="82522">MADQKEDLPDGLSDQTVSSPPAAPEMTSPSAAAEGDMRIHEQLTRDDAAEITGKANSSSNRKRGKRRPVERPALFEAPVAGQSSSLMQSALQSARAGGCQVEGGSSVSLGGPTVVDTSALDVAADTPPLEETAGVREEHIFFDEVDEDGFSDEVSALFVPQGFRRLSIGVMPPTSITSIRVSRELLSGVVRRTITSADDVTRLCGEGADATMETKLMASYRSTQPISLLSLAIDDATGSSIGVYRSEGMQLNLPRWPSRELQQAVLEALIANGADVNGVPVDRTRGSKGASWKPLRVAVVYGNVTAVDVLLRHGARTRGLEAAYLPLAEALPPEESPEYEAALLKTYRRVLDEDPSLASETINFGCPTCIHVAAMVSPAFSPSFLLAYLDLMRAHGAQIDVLDALGMTPLAITMGQGAPEMVDWLCGQLGVEGINKTIPGLDSTTLNGAGVALSQAERSKAPQAEVDRLKRGIRVLLKHGASLNGAEDRIARSQVLRIKQEMQREVEQEAKQRTPAPEEEVSKAAKMAAELIREEAREKAKKAKKGGKKGAKGGARQHEQQQHEQQQQSVSIEREAIDKDEEPSMPSTPADSRELDDQRPSSSSADPPPTSSSSIADVSRPCPADAVTDSESGDFVPVVTRSQKRKDKTHKQQHDQPPFPPPTPPARPLSVSRSVSGQLRAGRPPAGRGPGPNFMPADPRTHRGPPPLVPTAAVRPPASANEHPFAMASQPHYPPVPPPVPPVPPVLPPRPPRPADNHNRPAPSHDRTGRYT</sequence>
<feature type="region of interest" description="Disordered" evidence="3">
    <location>
        <begin position="1"/>
        <end position="88"/>
    </location>
</feature>
<dbReference type="SUPFAM" id="SSF48403">
    <property type="entry name" value="Ankyrin repeat"/>
    <property type="match status" value="1"/>
</dbReference>
<accession>A0A0G4EQ29</accession>
<dbReference type="InterPro" id="IPR036770">
    <property type="entry name" value="Ankyrin_rpt-contain_sf"/>
</dbReference>
<keyword evidence="2" id="KW-0040">ANK repeat</keyword>
<feature type="region of interest" description="Disordered" evidence="3">
    <location>
        <begin position="506"/>
        <end position="772"/>
    </location>
</feature>
<feature type="compositionally biased region" description="Pro residues" evidence="3">
    <location>
        <begin position="657"/>
        <end position="667"/>
    </location>
</feature>
<dbReference type="PhylomeDB" id="A0A0G4EQ29"/>
<organism evidence="4 5">
    <name type="scientific">Vitrella brassicaformis (strain CCMP3155)</name>
    <dbReference type="NCBI Taxonomy" id="1169540"/>
    <lineage>
        <taxon>Eukaryota</taxon>
        <taxon>Sar</taxon>
        <taxon>Alveolata</taxon>
        <taxon>Colpodellida</taxon>
        <taxon>Vitrellaceae</taxon>
        <taxon>Vitrella</taxon>
    </lineage>
</organism>
<feature type="compositionally biased region" description="Pro residues" evidence="3">
    <location>
        <begin position="732"/>
        <end position="752"/>
    </location>
</feature>
<dbReference type="InParanoid" id="A0A0G4EQ29"/>
<feature type="compositionally biased region" description="Basic and acidic residues" evidence="3">
    <location>
        <begin position="753"/>
        <end position="772"/>
    </location>
</feature>
<dbReference type="PANTHER" id="PTHR24189:SF50">
    <property type="entry name" value="ANKYRIN REPEAT AND SOCS BOX PROTEIN 2"/>
    <property type="match status" value="1"/>
</dbReference>
<feature type="compositionally biased region" description="Basic residues" evidence="3">
    <location>
        <begin position="539"/>
        <end position="551"/>
    </location>
</feature>
<reference evidence="4 5" key="1">
    <citation type="submission" date="2014-11" db="EMBL/GenBank/DDBJ databases">
        <authorList>
            <person name="Zhu J."/>
            <person name="Qi W."/>
            <person name="Song R."/>
        </authorList>
    </citation>
    <scope>NUCLEOTIDE SEQUENCE [LARGE SCALE GENOMIC DNA]</scope>
</reference>
<keyword evidence="1" id="KW-0677">Repeat</keyword>
<name>A0A0G4EQ29_VITBC</name>
<dbReference type="Proteomes" id="UP000041254">
    <property type="component" value="Unassembled WGS sequence"/>
</dbReference>
<dbReference type="InterPro" id="IPR050745">
    <property type="entry name" value="Multifunctional_regulatory"/>
</dbReference>
<keyword evidence="5" id="KW-1185">Reference proteome</keyword>
<protein>
    <submittedName>
        <fullName evidence="4">Uncharacterized protein</fullName>
    </submittedName>
</protein>
<evidence type="ECO:0000256" key="3">
    <source>
        <dbReference type="SAM" id="MobiDB-lite"/>
    </source>
</evidence>
<evidence type="ECO:0000256" key="2">
    <source>
        <dbReference type="ARBA" id="ARBA00023043"/>
    </source>
</evidence>
<dbReference type="VEuPathDB" id="CryptoDB:Vbra_12737"/>
<dbReference type="Gene3D" id="1.25.40.20">
    <property type="entry name" value="Ankyrin repeat-containing domain"/>
    <property type="match status" value="1"/>
</dbReference>
<proteinExistence type="predicted"/>
<gene>
    <name evidence="4" type="ORF">Vbra_12737</name>
</gene>
<dbReference type="EMBL" id="CDMY01000292">
    <property type="protein sequence ID" value="CEL99960.1"/>
    <property type="molecule type" value="Genomic_DNA"/>
</dbReference>
<dbReference type="GO" id="GO:0005737">
    <property type="term" value="C:cytoplasm"/>
    <property type="evidence" value="ECO:0007669"/>
    <property type="project" value="TreeGrafter"/>
</dbReference>
<feature type="compositionally biased region" description="Basic and acidic residues" evidence="3">
    <location>
        <begin position="35"/>
        <end position="48"/>
    </location>
</feature>
<feature type="compositionally biased region" description="Basic residues" evidence="3">
    <location>
        <begin position="642"/>
        <end position="651"/>
    </location>
</feature>
<evidence type="ECO:0000313" key="4">
    <source>
        <dbReference type="EMBL" id="CEL99960.1"/>
    </source>
</evidence>